<gene>
    <name evidence="2" type="primary">RvY_06634-1</name>
    <name evidence="2" type="synonym">RvY_06634.1</name>
    <name evidence="2" type="ORF">RvY_06634</name>
</gene>
<feature type="compositionally biased region" description="Basic and acidic residues" evidence="1">
    <location>
        <begin position="196"/>
        <end position="215"/>
    </location>
</feature>
<dbReference type="OrthoDB" id="7485566at2759"/>
<evidence type="ECO:0000313" key="3">
    <source>
        <dbReference type="Proteomes" id="UP000186922"/>
    </source>
</evidence>
<reference evidence="2 3" key="1">
    <citation type="journal article" date="2016" name="Nat. Commun.">
        <title>Extremotolerant tardigrade genome and improved radiotolerance of human cultured cells by tardigrade-unique protein.</title>
        <authorList>
            <person name="Hashimoto T."/>
            <person name="Horikawa D.D."/>
            <person name="Saito Y."/>
            <person name="Kuwahara H."/>
            <person name="Kozuka-Hata H."/>
            <person name="Shin-I T."/>
            <person name="Minakuchi Y."/>
            <person name="Ohishi K."/>
            <person name="Motoyama A."/>
            <person name="Aizu T."/>
            <person name="Enomoto A."/>
            <person name="Kondo K."/>
            <person name="Tanaka S."/>
            <person name="Hara Y."/>
            <person name="Koshikawa S."/>
            <person name="Sagara H."/>
            <person name="Miura T."/>
            <person name="Yokobori S."/>
            <person name="Miyagawa K."/>
            <person name="Suzuki Y."/>
            <person name="Kubo T."/>
            <person name="Oyama M."/>
            <person name="Kohara Y."/>
            <person name="Fujiyama A."/>
            <person name="Arakawa K."/>
            <person name="Katayama T."/>
            <person name="Toyoda A."/>
            <person name="Kunieda T."/>
        </authorList>
    </citation>
    <scope>NUCLEOTIDE SEQUENCE [LARGE SCALE GENOMIC DNA]</scope>
    <source>
        <strain evidence="2 3">YOKOZUNA-1</strain>
    </source>
</reference>
<protein>
    <submittedName>
        <fullName evidence="2">Uncharacterized protein</fullName>
    </submittedName>
</protein>
<feature type="region of interest" description="Disordered" evidence="1">
    <location>
        <begin position="194"/>
        <end position="228"/>
    </location>
</feature>
<keyword evidence="3" id="KW-1185">Reference proteome</keyword>
<evidence type="ECO:0000313" key="2">
    <source>
        <dbReference type="EMBL" id="GAU94936.1"/>
    </source>
</evidence>
<organism evidence="2 3">
    <name type="scientific">Ramazzottius varieornatus</name>
    <name type="common">Water bear</name>
    <name type="synonym">Tardigrade</name>
    <dbReference type="NCBI Taxonomy" id="947166"/>
    <lineage>
        <taxon>Eukaryota</taxon>
        <taxon>Metazoa</taxon>
        <taxon>Ecdysozoa</taxon>
        <taxon>Tardigrada</taxon>
        <taxon>Eutardigrada</taxon>
        <taxon>Parachela</taxon>
        <taxon>Hypsibioidea</taxon>
        <taxon>Ramazzottiidae</taxon>
        <taxon>Ramazzottius</taxon>
    </lineage>
</organism>
<feature type="region of interest" description="Disordered" evidence="1">
    <location>
        <begin position="142"/>
        <end position="163"/>
    </location>
</feature>
<dbReference type="EMBL" id="BDGG01000003">
    <property type="protein sequence ID" value="GAU94936.1"/>
    <property type="molecule type" value="Genomic_DNA"/>
</dbReference>
<dbReference type="Proteomes" id="UP000186922">
    <property type="component" value="Unassembled WGS sequence"/>
</dbReference>
<dbReference type="AlphaFoldDB" id="A0A1D1UZA5"/>
<comment type="caution">
    <text evidence="2">The sequence shown here is derived from an EMBL/GenBank/DDBJ whole genome shotgun (WGS) entry which is preliminary data.</text>
</comment>
<accession>A0A1D1UZA5</accession>
<evidence type="ECO:0000256" key="1">
    <source>
        <dbReference type="SAM" id="MobiDB-lite"/>
    </source>
</evidence>
<sequence length="228" mass="25301">MASQGKLKVRCDLCGFLAASEGFLTKHQGKRPCQEAQRKLRDQTVILSQSSAADDENRSVNPVKRSVPTIKRIPRGARITAASALLDIVRECFRKNNVEQWQKLLTFPSVAFKLPERSSKKKSFTTLVKGNITRPAAAVDTTAKTQTNNTKQRKNTIDEDSQMKRRVELKLNGGDISGAVRVLASEDVIDPMSTKTLEELRKNHPPEHPDAHFPSKECFGPPSPPVTT</sequence>
<name>A0A1D1UZA5_RAMVA</name>
<proteinExistence type="predicted"/>